<evidence type="ECO:0000256" key="5">
    <source>
        <dbReference type="SAM" id="Phobius"/>
    </source>
</evidence>
<organism evidence="6 7">
    <name type="scientific">Stentor coeruleus</name>
    <dbReference type="NCBI Taxonomy" id="5963"/>
    <lineage>
        <taxon>Eukaryota</taxon>
        <taxon>Sar</taxon>
        <taxon>Alveolata</taxon>
        <taxon>Ciliophora</taxon>
        <taxon>Postciliodesmatophora</taxon>
        <taxon>Heterotrichea</taxon>
        <taxon>Heterotrichida</taxon>
        <taxon>Stentoridae</taxon>
        <taxon>Stentor</taxon>
    </lineage>
</organism>
<dbReference type="Gene3D" id="1.20.1070.10">
    <property type="entry name" value="Rhodopsin 7-helix transmembrane proteins"/>
    <property type="match status" value="1"/>
</dbReference>
<evidence type="ECO:0000256" key="2">
    <source>
        <dbReference type="ARBA" id="ARBA00022692"/>
    </source>
</evidence>
<evidence type="ECO:0000256" key="3">
    <source>
        <dbReference type="ARBA" id="ARBA00022989"/>
    </source>
</evidence>
<evidence type="ECO:0000313" key="7">
    <source>
        <dbReference type="Proteomes" id="UP000187209"/>
    </source>
</evidence>
<dbReference type="Proteomes" id="UP000187209">
    <property type="component" value="Unassembled WGS sequence"/>
</dbReference>
<gene>
    <name evidence="6" type="ORF">SteCoe_28622</name>
</gene>
<accession>A0A1R2B7T7</accession>
<feature type="transmembrane region" description="Helical" evidence="5">
    <location>
        <begin position="114"/>
        <end position="134"/>
    </location>
</feature>
<dbReference type="SUPFAM" id="SSF81321">
    <property type="entry name" value="Family A G protein-coupled receptor-like"/>
    <property type="match status" value="1"/>
</dbReference>
<evidence type="ECO:0008006" key="8">
    <source>
        <dbReference type="Google" id="ProtNLM"/>
    </source>
</evidence>
<keyword evidence="7" id="KW-1185">Reference proteome</keyword>
<dbReference type="PANTHER" id="PTHR23112:SF0">
    <property type="entry name" value="TRANSMEMBRANE PROTEIN 116"/>
    <property type="match status" value="1"/>
</dbReference>
<dbReference type="PANTHER" id="PTHR23112">
    <property type="entry name" value="G PROTEIN-COUPLED RECEPTOR 157-RELATED"/>
    <property type="match status" value="1"/>
</dbReference>
<comment type="subcellular location">
    <subcellularLocation>
        <location evidence="1">Membrane</location>
        <topology evidence="1">Multi-pass membrane protein</topology>
    </subcellularLocation>
</comment>
<protein>
    <recommendedName>
        <fullName evidence="8">G-protein coupled receptors family 1 profile domain-containing protein</fullName>
    </recommendedName>
</protein>
<feature type="transmembrane region" description="Helical" evidence="5">
    <location>
        <begin position="235"/>
        <end position="253"/>
    </location>
</feature>
<dbReference type="GO" id="GO:0004930">
    <property type="term" value="F:G protein-coupled receptor activity"/>
    <property type="evidence" value="ECO:0007669"/>
    <property type="project" value="TreeGrafter"/>
</dbReference>
<sequence>MKSTQFDDWFHIVYFIGLGLSFISCSLVLTILFRINFKDNSTKLRIYLSLIDLCSTVFLAIPYIPNGGSPIYQCFYNALYYFIIMLHGFWVLFISFFLYMLICKRNDNVTKFTTPAIIIFTIISLLATVVVLIIPGDGIQCVVLNKKNNMIIYLLITSVAFEVTIFTIITLFYIQIRKVIKKELSSEDKLSKRNRVYCLRLLSYPIMFFVLLAFTELNVFQYVYSDSDGLLLFEIRILVVGYYPCFNSMLYGYTKSSRKFLWSLLLKVPEYSENQELINDIRTVGFIKDRIFMDLADMSESDIFD</sequence>
<comment type="caution">
    <text evidence="6">The sequence shown here is derived from an EMBL/GenBank/DDBJ whole genome shotgun (WGS) entry which is preliminary data.</text>
</comment>
<dbReference type="AlphaFoldDB" id="A0A1R2B7T7"/>
<evidence type="ECO:0000256" key="1">
    <source>
        <dbReference type="ARBA" id="ARBA00004141"/>
    </source>
</evidence>
<dbReference type="GO" id="GO:0005886">
    <property type="term" value="C:plasma membrane"/>
    <property type="evidence" value="ECO:0007669"/>
    <property type="project" value="TreeGrafter"/>
</dbReference>
<evidence type="ECO:0000313" key="6">
    <source>
        <dbReference type="EMBL" id="OMJ72822.1"/>
    </source>
</evidence>
<dbReference type="GO" id="GO:0007189">
    <property type="term" value="P:adenylate cyclase-activating G protein-coupled receptor signaling pathway"/>
    <property type="evidence" value="ECO:0007669"/>
    <property type="project" value="TreeGrafter"/>
</dbReference>
<dbReference type="EMBL" id="MPUH01000870">
    <property type="protein sequence ID" value="OMJ72822.1"/>
    <property type="molecule type" value="Genomic_DNA"/>
</dbReference>
<evidence type="ECO:0000256" key="4">
    <source>
        <dbReference type="ARBA" id="ARBA00023136"/>
    </source>
</evidence>
<keyword evidence="3 5" id="KW-1133">Transmembrane helix</keyword>
<feature type="transmembrane region" description="Helical" evidence="5">
    <location>
        <begin position="150"/>
        <end position="176"/>
    </location>
</feature>
<keyword evidence="2 5" id="KW-0812">Transmembrane</keyword>
<feature type="transmembrane region" description="Helical" evidence="5">
    <location>
        <begin position="44"/>
        <end position="64"/>
    </location>
</feature>
<feature type="transmembrane region" description="Helical" evidence="5">
    <location>
        <begin position="197"/>
        <end position="215"/>
    </location>
</feature>
<feature type="transmembrane region" description="Helical" evidence="5">
    <location>
        <begin position="79"/>
        <end position="102"/>
    </location>
</feature>
<name>A0A1R2B7T7_9CILI</name>
<proteinExistence type="predicted"/>
<keyword evidence="4 5" id="KW-0472">Membrane</keyword>
<dbReference type="PROSITE" id="PS51257">
    <property type="entry name" value="PROKAR_LIPOPROTEIN"/>
    <property type="match status" value="1"/>
</dbReference>
<feature type="transmembrane region" description="Helical" evidence="5">
    <location>
        <begin position="12"/>
        <end position="32"/>
    </location>
</feature>
<reference evidence="6 7" key="1">
    <citation type="submission" date="2016-11" db="EMBL/GenBank/DDBJ databases">
        <title>The macronuclear genome of Stentor coeruleus: a giant cell with tiny introns.</title>
        <authorList>
            <person name="Slabodnick M."/>
            <person name="Ruby J.G."/>
            <person name="Reiff S.B."/>
            <person name="Swart E.C."/>
            <person name="Gosai S."/>
            <person name="Prabakaran S."/>
            <person name="Witkowska E."/>
            <person name="Larue G.E."/>
            <person name="Fisher S."/>
            <person name="Freeman R.M."/>
            <person name="Gunawardena J."/>
            <person name="Chu W."/>
            <person name="Stover N.A."/>
            <person name="Gregory B.D."/>
            <person name="Nowacki M."/>
            <person name="Derisi J."/>
            <person name="Roy S.W."/>
            <person name="Marshall W.F."/>
            <person name="Sood P."/>
        </authorList>
    </citation>
    <scope>NUCLEOTIDE SEQUENCE [LARGE SCALE GENOMIC DNA]</scope>
    <source>
        <strain evidence="6">WM001</strain>
    </source>
</reference>